<comment type="caution">
    <text evidence="2">The sequence shown here is derived from an EMBL/GenBank/DDBJ whole genome shotgun (WGS) entry which is preliminary data.</text>
</comment>
<evidence type="ECO:0000259" key="1">
    <source>
        <dbReference type="Pfam" id="PF13274"/>
    </source>
</evidence>
<proteinExistence type="predicted"/>
<dbReference type="eggNOG" id="COG3600">
    <property type="taxonomic scope" value="Bacteria"/>
</dbReference>
<gene>
    <name evidence="2" type="ORF">C273_02995</name>
</gene>
<dbReference type="RefSeq" id="WP_009382476.1">
    <property type="nucleotide sequence ID" value="NZ_AMSQ01000004.1"/>
</dbReference>
<dbReference type="InterPro" id="IPR025272">
    <property type="entry name" value="SocA_Panacea"/>
</dbReference>
<dbReference type="PATRIC" id="fig|1229783.3.peg.606"/>
<dbReference type="EMBL" id="AMSQ01000004">
    <property type="protein sequence ID" value="EKU49829.1"/>
    <property type="molecule type" value="Genomic_DNA"/>
</dbReference>
<keyword evidence="3" id="KW-1185">Reference proteome</keyword>
<evidence type="ECO:0000313" key="2">
    <source>
        <dbReference type="EMBL" id="EKU49829.1"/>
    </source>
</evidence>
<evidence type="ECO:0000313" key="3">
    <source>
        <dbReference type="Proteomes" id="UP000009885"/>
    </source>
</evidence>
<organism evidence="2 3">
    <name type="scientific">Staphylococcus massiliensis S46</name>
    <dbReference type="NCBI Taxonomy" id="1229783"/>
    <lineage>
        <taxon>Bacteria</taxon>
        <taxon>Bacillati</taxon>
        <taxon>Bacillota</taxon>
        <taxon>Bacilli</taxon>
        <taxon>Bacillales</taxon>
        <taxon>Staphylococcaceae</taxon>
        <taxon>Staphylococcus</taxon>
    </lineage>
</organism>
<dbReference type="AlphaFoldDB" id="K9ARC8"/>
<dbReference type="OrthoDB" id="9799173at2"/>
<protein>
    <recommendedName>
        <fullName evidence="1">Antitoxin SocA-like Panacea domain-containing protein</fullName>
    </recommendedName>
</protein>
<dbReference type="Proteomes" id="UP000009885">
    <property type="component" value="Unassembled WGS sequence"/>
</dbReference>
<name>K9ARC8_9STAP</name>
<reference evidence="2 3" key="1">
    <citation type="journal article" date="2013" name="Genome Announc.">
        <title>Genome Sequence of Staphylococcus massiliensis Strain S46, Isolated from the Surface of Healthy Human Skin.</title>
        <authorList>
            <person name="Srivastav R."/>
            <person name="Singh A."/>
            <person name="Jangir P.K."/>
            <person name="Kumari C."/>
            <person name="Muduli S."/>
            <person name="Sharma R."/>
        </authorList>
    </citation>
    <scope>NUCLEOTIDE SEQUENCE [LARGE SCALE GENOMIC DNA]</scope>
    <source>
        <strain evidence="2 3">S46</strain>
    </source>
</reference>
<feature type="domain" description="Antitoxin SocA-like Panacea" evidence="1">
    <location>
        <begin position="32"/>
        <end position="117"/>
    </location>
</feature>
<sequence>MERTYEILQALVKAHERITGESLIGDEMKAHKLMYFAQKTSLVLTGETLFNEKFEGWVYGPVLPSLRNIFKHFKEEEFSDFKLNATETYIIDNTVHTYGKYDSYTLSKMSHEELSWKNSRKGMRTNQRGYYSLKIDDIRKDAENMRIYDHLYDMYLDEFDDIDEEEFRCVE</sequence>
<dbReference type="Pfam" id="PF13274">
    <property type="entry name" value="SocA_Panacea"/>
    <property type="match status" value="1"/>
</dbReference>
<accession>K9ARC8</accession>